<feature type="non-terminal residue" evidence="12">
    <location>
        <position position="210"/>
    </location>
</feature>
<organism evidence="12 13">
    <name type="scientific">Neopipo cinnamomea</name>
    <dbReference type="NCBI Taxonomy" id="456388"/>
    <lineage>
        <taxon>Eukaryota</taxon>
        <taxon>Metazoa</taxon>
        <taxon>Chordata</taxon>
        <taxon>Craniata</taxon>
        <taxon>Vertebrata</taxon>
        <taxon>Euteleostomi</taxon>
        <taxon>Archelosauria</taxon>
        <taxon>Archosauria</taxon>
        <taxon>Dinosauria</taxon>
        <taxon>Saurischia</taxon>
        <taxon>Theropoda</taxon>
        <taxon>Coelurosauria</taxon>
        <taxon>Aves</taxon>
        <taxon>Neognathae</taxon>
        <taxon>Neoaves</taxon>
        <taxon>Telluraves</taxon>
        <taxon>Australaves</taxon>
        <taxon>Passeriformes</taxon>
        <taxon>Tyrannidae</taxon>
        <taxon>Neopipo</taxon>
    </lineage>
</organism>
<evidence type="ECO:0000256" key="7">
    <source>
        <dbReference type="ARBA" id="ARBA00022838"/>
    </source>
</evidence>
<evidence type="ECO:0000256" key="6">
    <source>
        <dbReference type="ARBA" id="ARBA00022776"/>
    </source>
</evidence>
<dbReference type="PANTHER" id="PTHR14527">
    <property type="entry name" value="PROTEIN MIS12 HOMOLOG"/>
    <property type="match status" value="1"/>
</dbReference>
<dbReference type="GO" id="GO:0051382">
    <property type="term" value="P:kinetochore assembly"/>
    <property type="evidence" value="ECO:0007669"/>
    <property type="project" value="TreeGrafter"/>
</dbReference>
<keyword evidence="4" id="KW-0158">Chromosome</keyword>
<dbReference type="GO" id="GO:0005634">
    <property type="term" value="C:nucleus"/>
    <property type="evidence" value="ECO:0007669"/>
    <property type="project" value="InterPro"/>
</dbReference>
<evidence type="ECO:0000256" key="11">
    <source>
        <dbReference type="SAM" id="Coils"/>
    </source>
</evidence>
<dbReference type="GO" id="GO:0051301">
    <property type="term" value="P:cell division"/>
    <property type="evidence" value="ECO:0007669"/>
    <property type="project" value="UniProtKB-KW"/>
</dbReference>
<evidence type="ECO:0000256" key="9">
    <source>
        <dbReference type="ARBA" id="ARBA00023306"/>
    </source>
</evidence>
<dbReference type="Pfam" id="PF05859">
    <property type="entry name" value="Mis12"/>
    <property type="match status" value="1"/>
</dbReference>
<dbReference type="AlphaFoldDB" id="A0A7K4QKB8"/>
<evidence type="ECO:0000256" key="8">
    <source>
        <dbReference type="ARBA" id="ARBA00023054"/>
    </source>
</evidence>
<evidence type="ECO:0000313" key="12">
    <source>
        <dbReference type="EMBL" id="NWQ61488.1"/>
    </source>
</evidence>
<reference evidence="12 13" key="1">
    <citation type="submission" date="2019-09" db="EMBL/GenBank/DDBJ databases">
        <title>Bird 10,000 Genomes (B10K) Project - Family phase.</title>
        <authorList>
            <person name="Zhang G."/>
        </authorList>
    </citation>
    <scope>NUCLEOTIDE SEQUENCE [LARGE SCALE GENOMIC DNA]</scope>
    <source>
        <strain evidence="12">B10K-DU-004-15</strain>
        <tissue evidence="12">Mixed tissue sample</tissue>
    </source>
</reference>
<evidence type="ECO:0000256" key="10">
    <source>
        <dbReference type="ARBA" id="ARBA00023328"/>
    </source>
</evidence>
<dbReference type="Proteomes" id="UP000556200">
    <property type="component" value="Unassembled WGS sequence"/>
</dbReference>
<keyword evidence="5" id="KW-0132">Cell division</keyword>
<evidence type="ECO:0000256" key="3">
    <source>
        <dbReference type="ARBA" id="ARBA00013793"/>
    </source>
</evidence>
<sequence>MSVDPMAYEAQFFGFTPQTCMLRVYIAFQDYLFEMMLVVEGVILKKLDAIPGCQISPSQIRKCTEKFLLFMKDHFDKLFGRMEEVLLQLVLNIPRNVLLPEDKVHEQYPYSKEEFQALQQELQQLQQQCRAETAAGEALRAELEEQKVVMGELEKILQWFNGLENICREHGTGNFKESFAFLTQNSKKLQDVLKDVVEKSKKMEQHEQLL</sequence>
<feature type="non-terminal residue" evidence="12">
    <location>
        <position position="1"/>
    </location>
</feature>
<keyword evidence="8 11" id="KW-0175">Coiled coil</keyword>
<keyword evidence="13" id="KW-1185">Reference proteome</keyword>
<name>A0A7K4QKB8_9TYRA</name>
<comment type="similarity">
    <text evidence="2">Belongs to the mis12 family.</text>
</comment>
<protein>
    <recommendedName>
        <fullName evidence="3">Protein MIS12 homolog</fullName>
    </recommendedName>
</protein>
<keyword evidence="7" id="KW-0995">Kinetochore</keyword>
<comment type="subcellular location">
    <subcellularLocation>
        <location evidence="1">Chromosome</location>
        <location evidence="1">Centromere</location>
        <location evidence="1">Kinetochore</location>
    </subcellularLocation>
</comment>
<keyword evidence="9" id="KW-0131">Cell cycle</keyword>
<evidence type="ECO:0000313" key="13">
    <source>
        <dbReference type="Proteomes" id="UP000556200"/>
    </source>
</evidence>
<proteinExistence type="inferred from homology"/>
<gene>
    <name evidence="12" type="primary">Mis12</name>
    <name evidence="12" type="ORF">NEOCIN_R09170</name>
</gene>
<evidence type="ECO:0000256" key="1">
    <source>
        <dbReference type="ARBA" id="ARBA00004629"/>
    </source>
</evidence>
<keyword evidence="6" id="KW-0498">Mitosis</keyword>
<dbReference type="GO" id="GO:0000444">
    <property type="term" value="C:MIS12/MIND type complex"/>
    <property type="evidence" value="ECO:0007669"/>
    <property type="project" value="TreeGrafter"/>
</dbReference>
<dbReference type="PANTHER" id="PTHR14527:SF2">
    <property type="entry name" value="PROTEIN MIS12 HOMOLOG"/>
    <property type="match status" value="1"/>
</dbReference>
<evidence type="ECO:0000256" key="5">
    <source>
        <dbReference type="ARBA" id="ARBA00022618"/>
    </source>
</evidence>
<dbReference type="GO" id="GO:0000070">
    <property type="term" value="P:mitotic sister chromatid segregation"/>
    <property type="evidence" value="ECO:0007669"/>
    <property type="project" value="TreeGrafter"/>
</dbReference>
<dbReference type="InterPro" id="IPR008685">
    <property type="entry name" value="Centromere_Mis12"/>
</dbReference>
<evidence type="ECO:0000256" key="2">
    <source>
        <dbReference type="ARBA" id="ARBA00008643"/>
    </source>
</evidence>
<accession>A0A7K4QKB8</accession>
<comment type="caution">
    <text evidence="12">The sequence shown here is derived from an EMBL/GenBank/DDBJ whole genome shotgun (WGS) entry which is preliminary data.</text>
</comment>
<dbReference type="EMBL" id="VYZA01000052">
    <property type="protein sequence ID" value="NWQ61488.1"/>
    <property type="molecule type" value="Genomic_DNA"/>
</dbReference>
<keyword evidence="10" id="KW-0137">Centromere</keyword>
<feature type="coiled-coil region" evidence="11">
    <location>
        <begin position="108"/>
        <end position="142"/>
    </location>
</feature>
<evidence type="ECO:0000256" key="4">
    <source>
        <dbReference type="ARBA" id="ARBA00022454"/>
    </source>
</evidence>